<dbReference type="CDD" id="cd04187">
    <property type="entry name" value="DPM1_like_bac"/>
    <property type="match status" value="1"/>
</dbReference>
<proteinExistence type="predicted"/>
<dbReference type="GO" id="GO:0009103">
    <property type="term" value="P:lipopolysaccharide biosynthetic process"/>
    <property type="evidence" value="ECO:0007669"/>
    <property type="project" value="UniProtKB-KW"/>
</dbReference>
<dbReference type="GO" id="GO:0099621">
    <property type="term" value="F:undecaprenyl-phosphate 4-deoxy-4-formamido-L-arabinose transferase activity"/>
    <property type="evidence" value="ECO:0007669"/>
    <property type="project" value="TreeGrafter"/>
</dbReference>
<dbReference type="RefSeq" id="WP_128465135.1">
    <property type="nucleotide sequence ID" value="NZ_CP035108.1"/>
</dbReference>
<keyword evidence="3 10" id="KW-0808">Transferase</keyword>
<organism evidence="10 11">
    <name type="scientific">Geovibrio thiophilus</name>
    <dbReference type="NCBI Taxonomy" id="139438"/>
    <lineage>
        <taxon>Bacteria</taxon>
        <taxon>Pseudomonadati</taxon>
        <taxon>Deferribacterota</taxon>
        <taxon>Deferribacteres</taxon>
        <taxon>Deferribacterales</taxon>
        <taxon>Geovibrionaceae</taxon>
        <taxon>Geovibrio</taxon>
    </lineage>
</organism>
<evidence type="ECO:0000256" key="8">
    <source>
        <dbReference type="SAM" id="Phobius"/>
    </source>
</evidence>
<gene>
    <name evidence="10" type="ORF">EP073_00040</name>
</gene>
<dbReference type="InterPro" id="IPR001173">
    <property type="entry name" value="Glyco_trans_2-like"/>
</dbReference>
<accession>A0A410JUZ6</accession>
<reference evidence="10 11" key="1">
    <citation type="submission" date="2019-01" db="EMBL/GenBank/DDBJ databases">
        <title>Geovibrio thiophilus DSM 11263, complete genome.</title>
        <authorList>
            <person name="Spring S."/>
            <person name="Bunk B."/>
            <person name="Sproer C."/>
        </authorList>
    </citation>
    <scope>NUCLEOTIDE SEQUENCE [LARGE SCALE GENOMIC DNA]</scope>
    <source>
        <strain evidence="10 11">DSM 11263</strain>
    </source>
</reference>
<sequence>MKLSVVVPLYNEEESIKPFFEKIRSALKYIDYEIILVDDGSRDKTVEMVEKYADERAKLIRFKRNFGQTPALAAGIDYAKGEYIVTIDGDLQNDPDDIPAMIEKLENEGLDVVAGRRLKRQDGFILRKLPSTIANKLICLLTGVYIHDYGCTLKLFKQDIAKNLGLYGEMHRFIPVLAVLQGARIDEMGVRHHPRMYGQSKYGIARTTKVISDLMLVLFLKKYSQRPMHLFGTLGFFGLFFGMLINLYMVVLKLFGQNIWGRPLLLLGVVLTLGGIQLISSGFIAEQVLRTYFESQDKKPYIIKDIKDFVALRPSDVP</sequence>
<evidence type="ECO:0000256" key="2">
    <source>
        <dbReference type="ARBA" id="ARBA00022676"/>
    </source>
</evidence>
<evidence type="ECO:0000256" key="4">
    <source>
        <dbReference type="ARBA" id="ARBA00022692"/>
    </source>
</evidence>
<keyword evidence="11" id="KW-1185">Reference proteome</keyword>
<dbReference type="Pfam" id="PF00535">
    <property type="entry name" value="Glycos_transf_2"/>
    <property type="match status" value="1"/>
</dbReference>
<dbReference type="OrthoDB" id="9807778at2"/>
<name>A0A410JUZ6_9BACT</name>
<dbReference type="Proteomes" id="UP000287502">
    <property type="component" value="Chromosome"/>
</dbReference>
<dbReference type="AlphaFoldDB" id="A0A410JUZ6"/>
<evidence type="ECO:0000256" key="1">
    <source>
        <dbReference type="ARBA" id="ARBA00022475"/>
    </source>
</evidence>
<keyword evidence="5" id="KW-0448">Lipopolysaccharide biosynthesis</keyword>
<keyword evidence="1" id="KW-1003">Cell membrane</keyword>
<evidence type="ECO:0000313" key="10">
    <source>
        <dbReference type="EMBL" id="QAR31848.1"/>
    </source>
</evidence>
<dbReference type="EMBL" id="CP035108">
    <property type="protein sequence ID" value="QAR31848.1"/>
    <property type="molecule type" value="Genomic_DNA"/>
</dbReference>
<dbReference type="GO" id="GO:0005886">
    <property type="term" value="C:plasma membrane"/>
    <property type="evidence" value="ECO:0007669"/>
    <property type="project" value="TreeGrafter"/>
</dbReference>
<dbReference type="InterPro" id="IPR050256">
    <property type="entry name" value="Glycosyltransferase_2"/>
</dbReference>
<evidence type="ECO:0000256" key="3">
    <source>
        <dbReference type="ARBA" id="ARBA00022679"/>
    </source>
</evidence>
<dbReference type="Gene3D" id="3.90.550.10">
    <property type="entry name" value="Spore Coat Polysaccharide Biosynthesis Protein SpsA, Chain A"/>
    <property type="match status" value="1"/>
</dbReference>
<keyword evidence="2" id="KW-0328">Glycosyltransferase</keyword>
<evidence type="ECO:0000256" key="6">
    <source>
        <dbReference type="ARBA" id="ARBA00022989"/>
    </source>
</evidence>
<evidence type="ECO:0000259" key="9">
    <source>
        <dbReference type="Pfam" id="PF00535"/>
    </source>
</evidence>
<protein>
    <submittedName>
        <fullName evidence="10">Glycosyltransferase</fullName>
    </submittedName>
</protein>
<feature type="domain" description="Glycosyltransferase 2-like" evidence="9">
    <location>
        <begin position="4"/>
        <end position="164"/>
    </location>
</feature>
<dbReference type="SUPFAM" id="SSF53448">
    <property type="entry name" value="Nucleotide-diphospho-sugar transferases"/>
    <property type="match status" value="1"/>
</dbReference>
<keyword evidence="6 8" id="KW-1133">Transmembrane helix</keyword>
<keyword evidence="7 8" id="KW-0472">Membrane</keyword>
<feature type="transmembrane region" description="Helical" evidence="8">
    <location>
        <begin position="264"/>
        <end position="285"/>
    </location>
</feature>
<feature type="transmembrane region" description="Helical" evidence="8">
    <location>
        <begin position="230"/>
        <end position="252"/>
    </location>
</feature>
<evidence type="ECO:0000313" key="11">
    <source>
        <dbReference type="Proteomes" id="UP000287502"/>
    </source>
</evidence>
<dbReference type="PANTHER" id="PTHR48090:SF3">
    <property type="entry name" value="UNDECAPRENYL-PHOSPHATE 4-DEOXY-4-FORMAMIDO-L-ARABINOSE TRANSFERASE"/>
    <property type="match status" value="1"/>
</dbReference>
<evidence type="ECO:0000256" key="5">
    <source>
        <dbReference type="ARBA" id="ARBA00022985"/>
    </source>
</evidence>
<dbReference type="InterPro" id="IPR029044">
    <property type="entry name" value="Nucleotide-diphossugar_trans"/>
</dbReference>
<keyword evidence="4 8" id="KW-0812">Transmembrane</keyword>
<dbReference type="KEGG" id="gtl:EP073_00040"/>
<evidence type="ECO:0000256" key="7">
    <source>
        <dbReference type="ARBA" id="ARBA00023136"/>
    </source>
</evidence>
<dbReference type="PANTHER" id="PTHR48090">
    <property type="entry name" value="UNDECAPRENYL-PHOSPHATE 4-DEOXY-4-FORMAMIDO-L-ARABINOSE TRANSFERASE-RELATED"/>
    <property type="match status" value="1"/>
</dbReference>